<dbReference type="PANTHER" id="PTHR43792:SF1">
    <property type="entry name" value="N-ACETYLTRANSFERASE DOMAIN-CONTAINING PROTEIN"/>
    <property type="match status" value="1"/>
</dbReference>
<dbReference type="Pfam" id="PF13302">
    <property type="entry name" value="Acetyltransf_3"/>
    <property type="match status" value="1"/>
</dbReference>
<accession>A0A1C3NV89</accession>
<dbReference type="GO" id="GO:0016747">
    <property type="term" value="F:acyltransferase activity, transferring groups other than amino-acyl groups"/>
    <property type="evidence" value="ECO:0007669"/>
    <property type="project" value="InterPro"/>
</dbReference>
<dbReference type="PANTHER" id="PTHR43792">
    <property type="entry name" value="GNAT FAMILY, PUTATIVE (AFU_ORTHOLOGUE AFUA_3G00765)-RELATED-RELATED"/>
    <property type="match status" value="1"/>
</dbReference>
<proteinExistence type="predicted"/>
<protein>
    <submittedName>
        <fullName evidence="2">N-acetyltransferase GCN5</fullName>
    </submittedName>
</protein>
<reference evidence="3" key="1">
    <citation type="submission" date="2016-02" db="EMBL/GenBank/DDBJ databases">
        <authorList>
            <person name="Wibberg D."/>
        </authorList>
    </citation>
    <scope>NUCLEOTIDE SEQUENCE [LARGE SCALE GENOMIC DNA]</scope>
</reference>
<name>A0A1C3NV89_9ACTN</name>
<evidence type="ECO:0000313" key="3">
    <source>
        <dbReference type="Proteomes" id="UP000199013"/>
    </source>
</evidence>
<dbReference type="PROSITE" id="PS51186">
    <property type="entry name" value="GNAT"/>
    <property type="match status" value="1"/>
</dbReference>
<sequence>MSVQLGEPTVIVIPTVITDRLILRSWRPADIDPYAAMNADDETMRHLNGTFDRDGTERLITHLIGMWALLGHGMWAVEDKATGEFLGRAGLYYGPGWPGVEVAVSIRRDRWREGLGAEACRAAVTWGFATLGLDEIVTFTNRGNAGMNGVARKLGMTFQGEASAIGPWKDNNIYAITRAEWETRTGG</sequence>
<organism evidence="2 3">
    <name type="scientific">Candidatus Protofrankia californiensis</name>
    <dbReference type="NCBI Taxonomy" id="1839754"/>
    <lineage>
        <taxon>Bacteria</taxon>
        <taxon>Bacillati</taxon>
        <taxon>Actinomycetota</taxon>
        <taxon>Actinomycetes</taxon>
        <taxon>Frankiales</taxon>
        <taxon>Frankiaceae</taxon>
        <taxon>Protofrankia</taxon>
    </lineage>
</organism>
<dbReference type="InterPro" id="IPR016181">
    <property type="entry name" value="Acyl_CoA_acyltransferase"/>
</dbReference>
<keyword evidence="2" id="KW-0808">Transferase</keyword>
<dbReference type="SUPFAM" id="SSF55729">
    <property type="entry name" value="Acyl-CoA N-acyltransferases (Nat)"/>
    <property type="match status" value="1"/>
</dbReference>
<dbReference type="EMBL" id="FLUV01000524">
    <property type="protein sequence ID" value="SBW19333.1"/>
    <property type="molecule type" value="Genomic_DNA"/>
</dbReference>
<gene>
    <name evidence="2" type="ORF">FDG2_1243</name>
</gene>
<dbReference type="AlphaFoldDB" id="A0A1C3NV89"/>
<evidence type="ECO:0000259" key="1">
    <source>
        <dbReference type="PROSITE" id="PS51186"/>
    </source>
</evidence>
<dbReference type="Proteomes" id="UP000199013">
    <property type="component" value="Unassembled WGS sequence"/>
</dbReference>
<keyword evidence="3" id="KW-1185">Reference proteome</keyword>
<feature type="domain" description="N-acetyltransferase" evidence="1">
    <location>
        <begin position="21"/>
        <end position="180"/>
    </location>
</feature>
<dbReference type="InterPro" id="IPR051531">
    <property type="entry name" value="N-acetyltransferase"/>
</dbReference>
<dbReference type="Gene3D" id="3.40.630.30">
    <property type="match status" value="1"/>
</dbReference>
<evidence type="ECO:0000313" key="2">
    <source>
        <dbReference type="EMBL" id="SBW19333.1"/>
    </source>
</evidence>
<dbReference type="InterPro" id="IPR000182">
    <property type="entry name" value="GNAT_dom"/>
</dbReference>